<dbReference type="AlphaFoldDB" id="A0AAD7D4M4"/>
<comment type="caution">
    <text evidence="2">The sequence shown here is derived from an EMBL/GenBank/DDBJ whole genome shotgun (WGS) entry which is preliminary data.</text>
</comment>
<evidence type="ECO:0000313" key="3">
    <source>
        <dbReference type="Proteomes" id="UP001221757"/>
    </source>
</evidence>
<accession>A0AAD7D4M4</accession>
<dbReference type="EMBL" id="JARKIE010000135">
    <property type="protein sequence ID" value="KAJ7678385.1"/>
    <property type="molecule type" value="Genomic_DNA"/>
</dbReference>
<feature type="region of interest" description="Disordered" evidence="1">
    <location>
        <begin position="1"/>
        <end position="45"/>
    </location>
</feature>
<gene>
    <name evidence="2" type="ORF">B0H17DRAFT_1206841</name>
</gene>
<proteinExistence type="predicted"/>
<reference evidence="2" key="1">
    <citation type="submission" date="2023-03" db="EMBL/GenBank/DDBJ databases">
        <title>Massive genome expansion in bonnet fungi (Mycena s.s.) driven by repeated elements and novel gene families across ecological guilds.</title>
        <authorList>
            <consortium name="Lawrence Berkeley National Laboratory"/>
            <person name="Harder C.B."/>
            <person name="Miyauchi S."/>
            <person name="Viragh M."/>
            <person name="Kuo A."/>
            <person name="Thoen E."/>
            <person name="Andreopoulos B."/>
            <person name="Lu D."/>
            <person name="Skrede I."/>
            <person name="Drula E."/>
            <person name="Henrissat B."/>
            <person name="Morin E."/>
            <person name="Kohler A."/>
            <person name="Barry K."/>
            <person name="LaButti K."/>
            <person name="Morin E."/>
            <person name="Salamov A."/>
            <person name="Lipzen A."/>
            <person name="Mereny Z."/>
            <person name="Hegedus B."/>
            <person name="Baldrian P."/>
            <person name="Stursova M."/>
            <person name="Weitz H."/>
            <person name="Taylor A."/>
            <person name="Grigoriev I.V."/>
            <person name="Nagy L.G."/>
            <person name="Martin F."/>
            <person name="Kauserud H."/>
        </authorList>
    </citation>
    <scope>NUCLEOTIDE SEQUENCE</scope>
    <source>
        <strain evidence="2">CBHHK067</strain>
    </source>
</reference>
<keyword evidence="3" id="KW-1185">Reference proteome</keyword>
<sequence length="312" mass="33464">MKDERRAPCVFSAQRSDRTPPRTRPAVEPVGAVRGTHARTSSSSWSSELRATVRVFAARPPPNTPQPEGLLLLVCAVHLLPAPPHRRRRIRSPRAPRARSLRETPLSAFAPVALWTPATSTSPLARVSNHARHHIPRAPLRTSAVSASGNGCLRPSVPSPRRIVRPAAALPLDLLVPRVPSVPSHFLRRTPLRPAPLPPRIATAARDAATAATVLAVAAGSGGHCESRAMRRPRCIPPPPTRLDRRAHRASSSYRGQASCAGVRVDARVVAHVYGRMISSDLARPCSPSSTSAGSRIPSQDLNGARQPPSLE</sequence>
<feature type="compositionally biased region" description="Polar residues" evidence="1">
    <location>
        <begin position="287"/>
        <end position="302"/>
    </location>
</feature>
<feature type="region of interest" description="Disordered" evidence="1">
    <location>
        <begin position="281"/>
        <end position="312"/>
    </location>
</feature>
<name>A0AAD7D4M4_MYCRO</name>
<dbReference type="Proteomes" id="UP001221757">
    <property type="component" value="Unassembled WGS sequence"/>
</dbReference>
<evidence type="ECO:0000256" key="1">
    <source>
        <dbReference type="SAM" id="MobiDB-lite"/>
    </source>
</evidence>
<feature type="region of interest" description="Disordered" evidence="1">
    <location>
        <begin position="226"/>
        <end position="252"/>
    </location>
</feature>
<organism evidence="2 3">
    <name type="scientific">Mycena rosella</name>
    <name type="common">Pink bonnet</name>
    <name type="synonym">Agaricus rosellus</name>
    <dbReference type="NCBI Taxonomy" id="1033263"/>
    <lineage>
        <taxon>Eukaryota</taxon>
        <taxon>Fungi</taxon>
        <taxon>Dikarya</taxon>
        <taxon>Basidiomycota</taxon>
        <taxon>Agaricomycotina</taxon>
        <taxon>Agaricomycetes</taxon>
        <taxon>Agaricomycetidae</taxon>
        <taxon>Agaricales</taxon>
        <taxon>Marasmiineae</taxon>
        <taxon>Mycenaceae</taxon>
        <taxon>Mycena</taxon>
    </lineage>
</organism>
<protein>
    <submittedName>
        <fullName evidence="2">Uncharacterized protein</fullName>
    </submittedName>
</protein>
<evidence type="ECO:0000313" key="2">
    <source>
        <dbReference type="EMBL" id="KAJ7678385.1"/>
    </source>
</evidence>